<dbReference type="GO" id="GO:0004867">
    <property type="term" value="F:serine-type endopeptidase inhibitor activity"/>
    <property type="evidence" value="ECO:0007669"/>
    <property type="project" value="InterPro"/>
</dbReference>
<evidence type="ECO:0000256" key="7">
    <source>
        <dbReference type="ARBA" id="ARBA00022737"/>
    </source>
</evidence>
<dbReference type="SMART" id="SM00209">
    <property type="entry name" value="TSP1"/>
    <property type="match status" value="4"/>
</dbReference>
<dbReference type="Gene3D" id="2.60.40.2130">
    <property type="entry name" value="F-spondin domain"/>
    <property type="match status" value="1"/>
</dbReference>
<feature type="signal peptide" evidence="12">
    <location>
        <begin position="1"/>
        <end position="18"/>
    </location>
</feature>
<dbReference type="Pfam" id="PF19028">
    <property type="entry name" value="TSP1_spondin"/>
    <property type="match status" value="1"/>
</dbReference>
<comment type="subcellular location">
    <subcellularLocation>
        <location evidence="1">Secreted</location>
        <location evidence="1">Extracellular space</location>
        <location evidence="1">Extracellular matrix</location>
    </subcellularLocation>
</comment>
<keyword evidence="9" id="KW-1015">Disulfide bond</keyword>
<dbReference type="GO" id="GO:0007155">
    <property type="term" value="P:cell adhesion"/>
    <property type="evidence" value="ECO:0007669"/>
    <property type="project" value="UniProtKB-KW"/>
</dbReference>
<dbReference type="PROSITE" id="PS51020">
    <property type="entry name" value="SPONDIN"/>
    <property type="match status" value="1"/>
</dbReference>
<evidence type="ECO:0000259" key="13">
    <source>
        <dbReference type="PROSITE" id="PS50279"/>
    </source>
</evidence>
<organism evidence="17">
    <name type="scientific">Clastoptera arizonana</name>
    <name type="common">Arizona spittle bug</name>
    <dbReference type="NCBI Taxonomy" id="38151"/>
    <lineage>
        <taxon>Eukaryota</taxon>
        <taxon>Metazoa</taxon>
        <taxon>Ecdysozoa</taxon>
        <taxon>Arthropoda</taxon>
        <taxon>Hexapoda</taxon>
        <taxon>Insecta</taxon>
        <taxon>Pterygota</taxon>
        <taxon>Neoptera</taxon>
        <taxon>Paraneoptera</taxon>
        <taxon>Hemiptera</taxon>
        <taxon>Auchenorrhyncha</taxon>
        <taxon>Cercopoidea</taxon>
        <taxon>Clastopteridae</taxon>
        <taxon>Clastoptera</taxon>
    </lineage>
</organism>
<dbReference type="InterPro" id="IPR002223">
    <property type="entry name" value="Kunitz_BPTI"/>
</dbReference>
<gene>
    <name evidence="16" type="ORF">g.27861</name>
    <name evidence="17" type="ORF">g.27863</name>
</gene>
<evidence type="ECO:0000256" key="2">
    <source>
        <dbReference type="ARBA" id="ARBA00019594"/>
    </source>
</evidence>
<dbReference type="InterPro" id="IPR051418">
    <property type="entry name" value="Spondin/Thrombospondin_T1"/>
</dbReference>
<dbReference type="Gene3D" id="2.60.40.4060">
    <property type="entry name" value="Reeler domain"/>
    <property type="match status" value="1"/>
</dbReference>
<feature type="domain" description="Reelin" evidence="14">
    <location>
        <begin position="5"/>
        <end position="172"/>
    </location>
</feature>
<keyword evidence="8" id="KW-0130">Cell adhesion</keyword>
<name>A0A1B6CP24_9HEMI</name>
<protein>
    <recommendedName>
        <fullName evidence="2">Spondin-1</fullName>
    </recommendedName>
    <alternativeName>
        <fullName evidence="11">F-spondin</fullName>
    </alternativeName>
</protein>
<keyword evidence="4" id="KW-0272">Extracellular matrix</keyword>
<dbReference type="Pfam" id="PF00014">
    <property type="entry name" value="Kunitz_BPTI"/>
    <property type="match status" value="1"/>
</dbReference>
<dbReference type="FunFam" id="4.10.410.10:FF:000046">
    <property type="entry name" value="AGAP011765-PA"/>
    <property type="match status" value="1"/>
</dbReference>
<reference evidence="17" key="1">
    <citation type="submission" date="2015-12" db="EMBL/GenBank/DDBJ databases">
        <title>De novo transcriptome assembly of four potential Pierce s Disease insect vectors from Arizona vineyards.</title>
        <authorList>
            <person name="Tassone E.E."/>
        </authorList>
    </citation>
    <scope>NUCLEOTIDE SEQUENCE</scope>
</reference>
<dbReference type="PROSITE" id="PS50279">
    <property type="entry name" value="BPTI_KUNITZ_2"/>
    <property type="match status" value="1"/>
</dbReference>
<evidence type="ECO:0000259" key="14">
    <source>
        <dbReference type="PROSITE" id="PS51019"/>
    </source>
</evidence>
<evidence type="ECO:0000256" key="12">
    <source>
        <dbReference type="SAM" id="SignalP"/>
    </source>
</evidence>
<keyword evidence="6 12" id="KW-0732">Signal</keyword>
<dbReference type="EMBL" id="GEDC01022843">
    <property type="protein sequence ID" value="JAS14455.1"/>
    <property type="molecule type" value="Transcribed_RNA"/>
</dbReference>
<evidence type="ECO:0000313" key="17">
    <source>
        <dbReference type="EMBL" id="JAS15200.1"/>
    </source>
</evidence>
<dbReference type="InterPro" id="IPR020901">
    <property type="entry name" value="Prtase_inh_Kunz-CS"/>
</dbReference>
<dbReference type="InterPro" id="IPR044004">
    <property type="entry name" value="TSP1_spondin_dom"/>
</dbReference>
<dbReference type="InterPro" id="IPR002861">
    <property type="entry name" value="Reeler_dom"/>
</dbReference>
<dbReference type="InterPro" id="IPR042307">
    <property type="entry name" value="Reeler_sf"/>
</dbReference>
<evidence type="ECO:0000256" key="11">
    <source>
        <dbReference type="ARBA" id="ARBA00030964"/>
    </source>
</evidence>
<evidence type="ECO:0000256" key="1">
    <source>
        <dbReference type="ARBA" id="ARBA00004498"/>
    </source>
</evidence>
<feature type="chain" id="PRO_5008580544" description="Spondin-1" evidence="12">
    <location>
        <begin position="19"/>
        <end position="750"/>
    </location>
</feature>
<dbReference type="FunFam" id="2.60.40.2130:FF:000002">
    <property type="entry name" value="Putative Spondin-1"/>
    <property type="match status" value="1"/>
</dbReference>
<dbReference type="InterPro" id="IPR009465">
    <property type="entry name" value="Spondin_N"/>
</dbReference>
<dbReference type="NCBIfam" id="NF038123">
    <property type="entry name" value="NF038123_dom"/>
    <property type="match status" value="1"/>
</dbReference>
<dbReference type="Pfam" id="PF00090">
    <property type="entry name" value="TSP_1"/>
    <property type="match status" value="3"/>
</dbReference>
<dbReference type="FunFam" id="2.20.100.10:FF:000134">
    <property type="entry name" value="Uncharacterized protein"/>
    <property type="match status" value="1"/>
</dbReference>
<dbReference type="PRINTS" id="PR00759">
    <property type="entry name" value="BASICPTASE"/>
</dbReference>
<dbReference type="PANTHER" id="PTHR11311">
    <property type="entry name" value="SPONDIN"/>
    <property type="match status" value="1"/>
</dbReference>
<dbReference type="InterPro" id="IPR036880">
    <property type="entry name" value="Kunitz_BPTI_sf"/>
</dbReference>
<accession>A0A1B6CP24</accession>
<dbReference type="GO" id="GO:0031012">
    <property type="term" value="C:extracellular matrix"/>
    <property type="evidence" value="ECO:0007669"/>
    <property type="project" value="TreeGrafter"/>
</dbReference>
<dbReference type="Gene3D" id="4.10.410.10">
    <property type="entry name" value="Pancreatic trypsin inhibitor Kunitz domain"/>
    <property type="match status" value="1"/>
</dbReference>
<dbReference type="GO" id="GO:0046872">
    <property type="term" value="F:metal ion binding"/>
    <property type="evidence" value="ECO:0007669"/>
    <property type="project" value="UniProtKB-KW"/>
</dbReference>
<evidence type="ECO:0000256" key="8">
    <source>
        <dbReference type="ARBA" id="ARBA00022889"/>
    </source>
</evidence>
<keyword evidence="3" id="KW-0964">Secreted</keyword>
<dbReference type="InterPro" id="IPR038678">
    <property type="entry name" value="Spondin_N_sf"/>
</dbReference>
<keyword evidence="7" id="KW-0677">Repeat</keyword>
<keyword evidence="5" id="KW-0479">Metal-binding</keyword>
<dbReference type="PROSITE" id="PS50092">
    <property type="entry name" value="TSP1"/>
    <property type="match status" value="4"/>
</dbReference>
<evidence type="ECO:0000313" key="16">
    <source>
        <dbReference type="EMBL" id="JAS14455.1"/>
    </source>
</evidence>
<dbReference type="InterPro" id="IPR000884">
    <property type="entry name" value="TSP1_rpt"/>
</dbReference>
<dbReference type="Gene3D" id="2.20.100.10">
    <property type="entry name" value="Thrombospondin type-1 (TSP1) repeat"/>
    <property type="match status" value="4"/>
</dbReference>
<dbReference type="AlphaFoldDB" id="A0A1B6CP24"/>
<dbReference type="SMART" id="SM00131">
    <property type="entry name" value="KU"/>
    <property type="match status" value="1"/>
</dbReference>
<dbReference type="InterPro" id="IPR036383">
    <property type="entry name" value="TSP1_rpt_sf"/>
</dbReference>
<evidence type="ECO:0000259" key="15">
    <source>
        <dbReference type="PROSITE" id="PS51020"/>
    </source>
</evidence>
<dbReference type="CDD" id="cd08544">
    <property type="entry name" value="Reeler"/>
    <property type="match status" value="1"/>
</dbReference>
<feature type="domain" description="Spondin" evidence="15">
    <location>
        <begin position="169"/>
        <end position="359"/>
    </location>
</feature>
<dbReference type="SUPFAM" id="SSF82895">
    <property type="entry name" value="TSP-1 type 1 repeat"/>
    <property type="match status" value="4"/>
</dbReference>
<dbReference type="Pfam" id="PF02014">
    <property type="entry name" value="Reeler"/>
    <property type="match status" value="1"/>
</dbReference>
<evidence type="ECO:0000256" key="3">
    <source>
        <dbReference type="ARBA" id="ARBA00022525"/>
    </source>
</evidence>
<dbReference type="PROSITE" id="PS00280">
    <property type="entry name" value="BPTI_KUNITZ_1"/>
    <property type="match status" value="1"/>
</dbReference>
<proteinExistence type="predicted"/>
<dbReference type="PROSITE" id="PS51019">
    <property type="entry name" value="REELIN"/>
    <property type="match status" value="1"/>
</dbReference>
<evidence type="ECO:0000256" key="9">
    <source>
        <dbReference type="ARBA" id="ARBA00023157"/>
    </source>
</evidence>
<dbReference type="EMBL" id="GEDC01022098">
    <property type="protein sequence ID" value="JAS15200.1"/>
    <property type="molecule type" value="Transcribed_RNA"/>
</dbReference>
<dbReference type="Pfam" id="PF06468">
    <property type="entry name" value="Spond_N"/>
    <property type="match status" value="1"/>
</dbReference>
<sequence length="750" mass="83609">MIKIGFYFCVFLIITVESSCPTIPGGRVGPKTTGDGGFKITLNGNPEKYVPKSVYKVLIEGNNFFSRFILTADAFPSNGSEASPQRVGSFQLFAGSPDTGFKSDCINTISEVKEDLKKQIEVIWTAPKRGSGCVVLRSMVYIDGYRWYADDGQLSLTICEVTETTVKPKSVQCCACDEAKYKLIFEGLWSASTHPKDFPFSLWLTHFSDVIGGSHGQNFSFWGEGQIASDALRQVAEWGSVGAMEKELRLNGRYLRTLIKAAGLWYPKVNTNTSSSFRVDRSKHLVSLVSMFGPSPDWIVGVSGLNLCLTNCTWIENQVIDLYPYDAGTDNGITYMSPNSPTMPQDPIKRITSMYPEDPRAPFHDPTGIEMKPLARLYLIREKLITKSCSEKTEDELFEEINFTENSEDSLRKECEVTEYSEWSQCSVTCGKGLRSRERRYSNPGAAERAHCDRQLISKEMCVAANPTCPGDEEEVDTINAFNDTICAVTDWDDWSECTSTCGEGVKIRNRRFKNRLGMKRCSHVTVKETVKCMEPPCSQPLEVADPQCPITDWSDWSPCSVSCGPGLRVRTRQLLVDPTLKEFCTARVQLVQQHPCTGKKDCAIDMATAKVICMEQAHGGPCRGYFPRWAFNTMKAMCVPFTYGGCRGNKNNFITEEECIQTCAVVRDNLLQGARSNTTSSLGPKPITGDPVNCVVSLWSAWSQCSVSCGEGYKERKRTIIVEPKNGGHACPRTMTRRRRCQGLHCNLK</sequence>
<feature type="domain" description="BPTI/Kunitz inhibitor" evidence="13">
    <location>
        <begin position="614"/>
        <end position="664"/>
    </location>
</feature>
<evidence type="ECO:0000256" key="6">
    <source>
        <dbReference type="ARBA" id="ARBA00022729"/>
    </source>
</evidence>
<dbReference type="SUPFAM" id="SSF57362">
    <property type="entry name" value="BPTI-like"/>
    <property type="match status" value="1"/>
</dbReference>
<evidence type="ECO:0000256" key="4">
    <source>
        <dbReference type="ARBA" id="ARBA00022530"/>
    </source>
</evidence>
<dbReference type="PANTHER" id="PTHR11311:SF23">
    <property type="entry name" value="SPONDIN-1"/>
    <property type="match status" value="1"/>
</dbReference>
<keyword evidence="10" id="KW-0325">Glycoprotein</keyword>
<evidence type="ECO:0000256" key="5">
    <source>
        <dbReference type="ARBA" id="ARBA00022723"/>
    </source>
</evidence>
<evidence type="ECO:0000256" key="10">
    <source>
        <dbReference type="ARBA" id="ARBA00023180"/>
    </source>
</evidence>